<dbReference type="AlphaFoldDB" id="A0A1H8CW28"/>
<dbReference type="EMBL" id="FOCQ01000004">
    <property type="protein sequence ID" value="SEM98377.1"/>
    <property type="molecule type" value="Genomic_DNA"/>
</dbReference>
<gene>
    <name evidence="1" type="ORF">SAMN05444955_104111</name>
</gene>
<dbReference type="Proteomes" id="UP000199695">
    <property type="component" value="Unassembled WGS sequence"/>
</dbReference>
<evidence type="ECO:0000313" key="1">
    <source>
        <dbReference type="EMBL" id="SEM98377.1"/>
    </source>
</evidence>
<accession>A0A1H8CW28</accession>
<evidence type="ECO:0008006" key="3">
    <source>
        <dbReference type="Google" id="ProtNLM"/>
    </source>
</evidence>
<reference evidence="1 2" key="1">
    <citation type="submission" date="2016-10" db="EMBL/GenBank/DDBJ databases">
        <authorList>
            <person name="de Groot N.N."/>
        </authorList>
    </citation>
    <scope>NUCLEOTIDE SEQUENCE [LARGE SCALE GENOMIC DNA]</scope>
    <source>
        <strain evidence="1 2">DSM 46701</strain>
    </source>
</reference>
<organism evidence="1 2">
    <name type="scientific">Lihuaxuella thermophila</name>
    <dbReference type="NCBI Taxonomy" id="1173111"/>
    <lineage>
        <taxon>Bacteria</taxon>
        <taxon>Bacillati</taxon>
        <taxon>Bacillota</taxon>
        <taxon>Bacilli</taxon>
        <taxon>Bacillales</taxon>
        <taxon>Thermoactinomycetaceae</taxon>
        <taxon>Lihuaxuella</taxon>
    </lineage>
</organism>
<proteinExistence type="predicted"/>
<dbReference type="RefSeq" id="WP_170839765.1">
    <property type="nucleotide sequence ID" value="NZ_FOCQ01000004.1"/>
</dbReference>
<name>A0A1H8CW28_9BACL</name>
<evidence type="ECO:0000313" key="2">
    <source>
        <dbReference type="Proteomes" id="UP000199695"/>
    </source>
</evidence>
<sequence length="47" mass="5065">MEQLSRNQKAAIRVAIVASMLFDALNQTIAGAILPHIVSAKKANGRF</sequence>
<keyword evidence="2" id="KW-1185">Reference proteome</keyword>
<protein>
    <recommendedName>
        <fullName evidence="3">MFS transporter</fullName>
    </recommendedName>
</protein>